<keyword evidence="2" id="KW-1185">Reference proteome</keyword>
<gene>
    <name evidence="1" type="ORF">SAMN04489713_109190</name>
</gene>
<dbReference type="Proteomes" id="UP000183413">
    <property type="component" value="Unassembled WGS sequence"/>
</dbReference>
<name>A0A1I5JUW9_9ACTN</name>
<dbReference type="eggNOG" id="ENOG50347PW">
    <property type="taxonomic scope" value="Bacteria"/>
</dbReference>
<dbReference type="InParanoid" id="A0A1I5JUW9"/>
<reference evidence="1 2" key="1">
    <citation type="submission" date="2016-10" db="EMBL/GenBank/DDBJ databases">
        <authorList>
            <person name="de Groot N.N."/>
        </authorList>
    </citation>
    <scope>NUCLEOTIDE SEQUENCE [LARGE SCALE GENOMIC DNA]</scope>
    <source>
        <strain evidence="1 2">DSM 43067</strain>
    </source>
</reference>
<accession>A0A1I5JUW9</accession>
<proteinExistence type="predicted"/>
<organism evidence="1 2">
    <name type="scientific">Actinomadura madurae</name>
    <dbReference type="NCBI Taxonomy" id="1993"/>
    <lineage>
        <taxon>Bacteria</taxon>
        <taxon>Bacillati</taxon>
        <taxon>Actinomycetota</taxon>
        <taxon>Actinomycetes</taxon>
        <taxon>Streptosporangiales</taxon>
        <taxon>Thermomonosporaceae</taxon>
        <taxon>Actinomadura</taxon>
    </lineage>
</organism>
<evidence type="ECO:0000313" key="2">
    <source>
        <dbReference type="Proteomes" id="UP000183413"/>
    </source>
</evidence>
<dbReference type="AlphaFoldDB" id="A0A1I5JUW9"/>
<dbReference type="EMBL" id="FOVH01000009">
    <property type="protein sequence ID" value="SFO76303.1"/>
    <property type="molecule type" value="Genomic_DNA"/>
</dbReference>
<protein>
    <submittedName>
        <fullName evidence="1">Uncharacterized protein</fullName>
    </submittedName>
</protein>
<evidence type="ECO:0000313" key="1">
    <source>
        <dbReference type="EMBL" id="SFO76303.1"/>
    </source>
</evidence>
<sequence length="192" mass="21615">MRRKVTVSEHLDQVFGQLVQRSWQRFSEELHTREIDDLLVGAVITAAVAQGNALIDLNSDGNHHYLRFQHRERKHRLMFQLTHRAGTITAAKTLGQHAAVTMAYGEYVQDARTVWQALKSEVKSSFLDVGEPGVLTVDADLGSGYVYVQVPLLLDLDQYFADHYTVKYPVLQEHIAAVTQACAKYLHGRIAA</sequence>
<dbReference type="STRING" id="1993.SAMN04489713_109190"/>